<proteinExistence type="predicted"/>
<keyword evidence="4 5" id="KW-0472">Membrane</keyword>
<evidence type="ECO:0000256" key="1">
    <source>
        <dbReference type="ARBA" id="ARBA00004141"/>
    </source>
</evidence>
<feature type="domain" description="Methylamine utilisation protein MauE" evidence="6">
    <location>
        <begin position="6"/>
        <end position="94"/>
    </location>
</feature>
<evidence type="ECO:0000313" key="7">
    <source>
        <dbReference type="EMBL" id="XAN06858.1"/>
    </source>
</evidence>
<evidence type="ECO:0000256" key="5">
    <source>
        <dbReference type="SAM" id="Phobius"/>
    </source>
</evidence>
<comment type="subcellular location">
    <subcellularLocation>
        <location evidence="1">Membrane</location>
        <topology evidence="1">Multi-pass membrane protein</topology>
    </subcellularLocation>
</comment>
<dbReference type="InterPro" id="IPR009908">
    <property type="entry name" value="Methylamine_util_MauE"/>
</dbReference>
<evidence type="ECO:0000256" key="3">
    <source>
        <dbReference type="ARBA" id="ARBA00022989"/>
    </source>
</evidence>
<feature type="transmembrane region" description="Helical" evidence="5">
    <location>
        <begin position="114"/>
        <end position="133"/>
    </location>
</feature>
<dbReference type="RefSeq" id="WP_425308296.1">
    <property type="nucleotide sequence ID" value="NZ_CP154795.1"/>
</dbReference>
<dbReference type="Pfam" id="PF07291">
    <property type="entry name" value="MauE"/>
    <property type="match status" value="1"/>
</dbReference>
<evidence type="ECO:0000313" key="8">
    <source>
        <dbReference type="Proteomes" id="UP001442841"/>
    </source>
</evidence>
<accession>A0ABZ3FPW9</accession>
<keyword evidence="3 5" id="KW-1133">Transmembrane helix</keyword>
<sequence>MKLSHLPIRLAAGAFFLNAGVSKLGMPEEQAAGMRQMAAGGVPMLEKVDDKTFAKALPAAEIGIGSALLLPFVPSALAGAALTAFSAGLVTMYLKTPGMTQEDGIRPTEQGTAVAKDIAFLGIGATLVLDGLFGGRRRKSRRAAGN</sequence>
<feature type="transmembrane region" description="Helical" evidence="5">
    <location>
        <begin position="68"/>
        <end position="94"/>
    </location>
</feature>
<gene>
    <name evidence="7" type="ORF">AADG42_05895</name>
</gene>
<name>A0ABZ3FPW9_9ACTN</name>
<dbReference type="EMBL" id="CP154795">
    <property type="protein sequence ID" value="XAN06858.1"/>
    <property type="molecule type" value="Genomic_DNA"/>
</dbReference>
<evidence type="ECO:0000259" key="6">
    <source>
        <dbReference type="Pfam" id="PF07291"/>
    </source>
</evidence>
<evidence type="ECO:0000256" key="4">
    <source>
        <dbReference type="ARBA" id="ARBA00023136"/>
    </source>
</evidence>
<dbReference type="Proteomes" id="UP001442841">
    <property type="component" value="Chromosome"/>
</dbReference>
<evidence type="ECO:0000256" key="2">
    <source>
        <dbReference type="ARBA" id="ARBA00022692"/>
    </source>
</evidence>
<reference evidence="7 8" key="1">
    <citation type="submission" date="2024-04" db="EMBL/GenBank/DDBJ databases">
        <title>Isolation of an actinomycete strain from pig manure.</title>
        <authorList>
            <person name="Gong T."/>
            <person name="Yu Z."/>
            <person name="An M."/>
            <person name="Wei C."/>
            <person name="Yang W."/>
            <person name="Liu L."/>
        </authorList>
    </citation>
    <scope>NUCLEOTIDE SEQUENCE [LARGE SCALE GENOMIC DNA]</scope>
    <source>
        <strain evidence="7 8">ZF39</strain>
    </source>
</reference>
<protein>
    <submittedName>
        <fullName evidence="7">MauE/DoxX family redox-associated membrane protein</fullName>
    </submittedName>
</protein>
<keyword evidence="2 5" id="KW-0812">Transmembrane</keyword>
<keyword evidence="8" id="KW-1185">Reference proteome</keyword>
<organism evidence="7 8">
    <name type="scientific">Ammonicoccus fulvus</name>
    <dbReference type="NCBI Taxonomy" id="3138240"/>
    <lineage>
        <taxon>Bacteria</taxon>
        <taxon>Bacillati</taxon>
        <taxon>Actinomycetota</taxon>
        <taxon>Actinomycetes</taxon>
        <taxon>Propionibacteriales</taxon>
        <taxon>Propionibacteriaceae</taxon>
        <taxon>Ammonicoccus</taxon>
    </lineage>
</organism>